<feature type="chain" id="PRO_5032884109" description="alpha-glucosidase" evidence="4">
    <location>
        <begin position="22"/>
        <end position="591"/>
    </location>
</feature>
<dbReference type="InterPro" id="IPR017853">
    <property type="entry name" value="GH"/>
</dbReference>
<proteinExistence type="predicted"/>
<dbReference type="Gene3D" id="2.60.40.1180">
    <property type="entry name" value="Golgi alpha-mannosidase II"/>
    <property type="match status" value="1"/>
</dbReference>
<feature type="domain" description="Glycosyl hydrolase family 13 catalytic" evidence="5">
    <location>
        <begin position="36"/>
        <end position="444"/>
    </location>
</feature>
<feature type="signal peptide" evidence="4">
    <location>
        <begin position="1"/>
        <end position="21"/>
    </location>
</feature>
<dbReference type="SUPFAM" id="SSF51445">
    <property type="entry name" value="(Trans)glycosidases"/>
    <property type="match status" value="1"/>
</dbReference>
<reference evidence="6" key="1">
    <citation type="submission" date="2020-11" db="EMBL/GenBank/DDBJ databases">
        <authorList>
            <person name="Whitehead M."/>
        </authorList>
    </citation>
    <scope>NUCLEOTIDE SEQUENCE</scope>
    <source>
        <strain evidence="6">EGII</strain>
    </source>
</reference>
<evidence type="ECO:0000256" key="4">
    <source>
        <dbReference type="SAM" id="SignalP"/>
    </source>
</evidence>
<dbReference type="SMART" id="SM00642">
    <property type="entry name" value="Aamy"/>
    <property type="match status" value="1"/>
</dbReference>
<dbReference type="AlphaFoldDB" id="A0A811VBJ4"/>
<organism evidence="6 7">
    <name type="scientific">Ceratitis capitata</name>
    <name type="common">Mediterranean fruit fly</name>
    <name type="synonym">Tephritis capitata</name>
    <dbReference type="NCBI Taxonomy" id="7213"/>
    <lineage>
        <taxon>Eukaryota</taxon>
        <taxon>Metazoa</taxon>
        <taxon>Ecdysozoa</taxon>
        <taxon>Arthropoda</taxon>
        <taxon>Hexapoda</taxon>
        <taxon>Insecta</taxon>
        <taxon>Pterygota</taxon>
        <taxon>Neoptera</taxon>
        <taxon>Endopterygota</taxon>
        <taxon>Diptera</taxon>
        <taxon>Brachycera</taxon>
        <taxon>Muscomorpha</taxon>
        <taxon>Tephritoidea</taxon>
        <taxon>Tephritidae</taxon>
        <taxon>Ceratitis</taxon>
        <taxon>Ceratitis</taxon>
    </lineage>
</organism>
<keyword evidence="3 4" id="KW-0732">Signal</keyword>
<evidence type="ECO:0000259" key="5">
    <source>
        <dbReference type="SMART" id="SM00642"/>
    </source>
</evidence>
<dbReference type="PANTHER" id="PTHR10357">
    <property type="entry name" value="ALPHA-AMYLASE FAMILY MEMBER"/>
    <property type="match status" value="1"/>
</dbReference>
<dbReference type="InterPro" id="IPR006047">
    <property type="entry name" value="GH13_cat_dom"/>
</dbReference>
<keyword evidence="7" id="KW-1185">Reference proteome</keyword>
<dbReference type="GO" id="GO:0005975">
    <property type="term" value="P:carbohydrate metabolic process"/>
    <property type="evidence" value="ECO:0007669"/>
    <property type="project" value="InterPro"/>
</dbReference>
<evidence type="ECO:0000256" key="3">
    <source>
        <dbReference type="ARBA" id="ARBA00022729"/>
    </source>
</evidence>
<dbReference type="OrthoDB" id="1740265at2759"/>
<dbReference type="Pfam" id="PF00128">
    <property type="entry name" value="Alpha-amylase"/>
    <property type="match status" value="1"/>
</dbReference>
<dbReference type="EMBL" id="CAJHJT010000056">
    <property type="protein sequence ID" value="CAD7012690.1"/>
    <property type="molecule type" value="Genomic_DNA"/>
</dbReference>
<protein>
    <recommendedName>
        <fullName evidence="2">alpha-glucosidase</fullName>
        <ecNumber evidence="2">3.2.1.20</ecNumber>
    </recommendedName>
</protein>
<accession>A0A811VBJ4</accession>
<dbReference type="EC" id="3.2.1.20" evidence="2"/>
<comment type="caution">
    <text evidence="6">The sequence shown here is derived from an EMBL/GenBank/DDBJ whole genome shotgun (WGS) entry which is preliminary data.</text>
</comment>
<dbReference type="InterPro" id="IPR045857">
    <property type="entry name" value="O16G_dom_2"/>
</dbReference>
<gene>
    <name evidence="6" type="ORF">CCAP1982_LOCUS20797</name>
</gene>
<dbReference type="CDD" id="cd11328">
    <property type="entry name" value="AmyAc_maltase"/>
    <property type="match status" value="1"/>
</dbReference>
<dbReference type="Gene3D" id="3.90.400.10">
    <property type="entry name" value="Oligo-1,6-glucosidase, Domain 2"/>
    <property type="match status" value="1"/>
</dbReference>
<evidence type="ECO:0000256" key="2">
    <source>
        <dbReference type="ARBA" id="ARBA00012741"/>
    </source>
</evidence>
<evidence type="ECO:0000313" key="6">
    <source>
        <dbReference type="EMBL" id="CAD7012690.1"/>
    </source>
</evidence>
<dbReference type="Proteomes" id="UP000606786">
    <property type="component" value="Unassembled WGS sequence"/>
</dbReference>
<dbReference type="PANTHER" id="PTHR10357:SF234">
    <property type="entry name" value="MALTASE A2-RELATED"/>
    <property type="match status" value="1"/>
</dbReference>
<evidence type="ECO:0000256" key="1">
    <source>
        <dbReference type="ARBA" id="ARBA00001657"/>
    </source>
</evidence>
<name>A0A811VBJ4_CERCA</name>
<dbReference type="GO" id="GO:0004558">
    <property type="term" value="F:alpha-1,4-glucosidase activity"/>
    <property type="evidence" value="ECO:0007669"/>
    <property type="project" value="UniProtKB-EC"/>
</dbReference>
<dbReference type="Gene3D" id="3.20.20.80">
    <property type="entry name" value="Glycosidases"/>
    <property type="match status" value="1"/>
</dbReference>
<evidence type="ECO:0000313" key="7">
    <source>
        <dbReference type="Proteomes" id="UP000606786"/>
    </source>
</evidence>
<comment type="catalytic activity">
    <reaction evidence="1">
        <text>Hydrolysis of terminal, non-reducing (1-&gt;4)-linked alpha-D-glucose residues with release of alpha-D-glucose.</text>
        <dbReference type="EC" id="3.2.1.20"/>
    </reaction>
</comment>
<dbReference type="InterPro" id="IPR013780">
    <property type="entry name" value="Glyco_hydro_b"/>
</dbReference>
<sequence>MSYHLLRLFTIALLIANSVIAATTDVDWWESATLYHIYPRSFMDSNGDGVGDLNGVTSRLEFLKELGVTATWLSPIFESPMADMGYDVANFTKIDPLFGTMEDFDAMLAKAHNLGLKIILDFVPNHSSDECEWFQKSVRREDGYDDFYVWVDAKIDPETGNRTVPNNWVSIFMIYIYLYEVVTTKCVRHINLDIRLRWSAWSWNEERHQYYLHQFLAKQPDLNYRNPNVRQTMINVLKFWLDRGVDAFRIDAAPYFVEKMLENGTYPDEPVDDSIPPGMGGSRKYTSNQPENAALMYEWRAFLDDYQRLHGGDTRAQIIEAYAPIAILSEYITNGTHVGGQLPMNFNFVRLRSSSTAKDIESAANNWMDVMWTRHKVANWDASNHDNSRLATRMGAQRVDTMAMIMHALPGTSVTYYGEEIGMPDGPIDCPHGSETCDFRDPERTPMQWDTSKNAGFSTGNSTWLPVNPGYKSLNVQVQRGVARSTLQITKGMIALKKTAAFKAFKEDGGFSYAAVSEQVFQVVRTAAGREEYRVLANLGNQIEYLERLTNKTMEYVLLNSYSPHKNGDKVDLSKRIHLMPYEAVVLRWSA</sequence>